<dbReference type="GO" id="GO:0016757">
    <property type="term" value="F:glycosyltransferase activity"/>
    <property type="evidence" value="ECO:0007669"/>
    <property type="project" value="InterPro"/>
</dbReference>
<evidence type="ECO:0000313" key="3">
    <source>
        <dbReference type="Proteomes" id="UP000177039"/>
    </source>
</evidence>
<sequence>MTKKQNLVVLASPFVTSKGLAGGDLYYIELADYLAKKYKVSVITPQFAKVHWRGKNVRLLTLEPNIFDESEKRIFLFAAYIVRSIQAYFLLTKFPAKTIVCSSSEFLPDILPIFLSKIRGKNYFWVARFYHLVSLSNKNVNKLFNCVSFLLQRLSIFLAIKKASLILIDNQKTAIFLKSKGVKNNRLLTSGGSIDIKKIQKFLKNRKRHYDAVFAGRLDYVKGVFDLPEIWARVVSAIPRARLAIVGTATTQNQKRLQKIIEENHIEKNVDLLGFLPHTGKKTIFDVFVRSKIFVSLTLEGGRDFTLIESMACGLPAVCYEQPFLNEGTIKKGFLLAQKSDRKKIAQLIIYLLENREVRSRLSREAEEEVKKLDWRKTYASLSTFLSRLS</sequence>
<dbReference type="Pfam" id="PF00534">
    <property type="entry name" value="Glycos_transf_1"/>
    <property type="match status" value="1"/>
</dbReference>
<dbReference type="AlphaFoldDB" id="A0A1F5H4Y3"/>
<evidence type="ECO:0000313" key="2">
    <source>
        <dbReference type="EMBL" id="OGD99232.1"/>
    </source>
</evidence>
<dbReference type="Proteomes" id="UP000177039">
    <property type="component" value="Unassembled WGS sequence"/>
</dbReference>
<dbReference type="InterPro" id="IPR050194">
    <property type="entry name" value="Glycosyltransferase_grp1"/>
</dbReference>
<dbReference type="Gene3D" id="3.40.50.2000">
    <property type="entry name" value="Glycogen Phosphorylase B"/>
    <property type="match status" value="2"/>
</dbReference>
<protein>
    <recommendedName>
        <fullName evidence="1">Glycosyl transferase family 1 domain-containing protein</fullName>
    </recommendedName>
</protein>
<feature type="domain" description="Glycosyl transferase family 1" evidence="1">
    <location>
        <begin position="196"/>
        <end position="368"/>
    </location>
</feature>
<dbReference type="PANTHER" id="PTHR45947">
    <property type="entry name" value="SULFOQUINOVOSYL TRANSFERASE SQD2"/>
    <property type="match status" value="1"/>
</dbReference>
<name>A0A1F5H4Y3_9BACT</name>
<dbReference type="PANTHER" id="PTHR45947:SF3">
    <property type="entry name" value="SULFOQUINOVOSYL TRANSFERASE SQD2"/>
    <property type="match status" value="1"/>
</dbReference>
<dbReference type="EMBL" id="MFBT01000021">
    <property type="protein sequence ID" value="OGD99232.1"/>
    <property type="molecule type" value="Genomic_DNA"/>
</dbReference>
<gene>
    <name evidence="2" type="ORF">A3B54_01530</name>
</gene>
<dbReference type="InterPro" id="IPR001296">
    <property type="entry name" value="Glyco_trans_1"/>
</dbReference>
<dbReference type="SUPFAM" id="SSF53756">
    <property type="entry name" value="UDP-Glycosyltransferase/glycogen phosphorylase"/>
    <property type="match status" value="1"/>
</dbReference>
<dbReference type="CDD" id="cd03801">
    <property type="entry name" value="GT4_PimA-like"/>
    <property type="match status" value="1"/>
</dbReference>
<evidence type="ECO:0000259" key="1">
    <source>
        <dbReference type="Pfam" id="PF00534"/>
    </source>
</evidence>
<accession>A0A1F5H4Y3</accession>
<organism evidence="2 3">
    <name type="scientific">Candidatus Curtissbacteria bacterium RIFCSPLOWO2_01_FULL_42_50</name>
    <dbReference type="NCBI Taxonomy" id="1797730"/>
    <lineage>
        <taxon>Bacteria</taxon>
        <taxon>Candidatus Curtissiibacteriota</taxon>
    </lineage>
</organism>
<comment type="caution">
    <text evidence="2">The sequence shown here is derived from an EMBL/GenBank/DDBJ whole genome shotgun (WGS) entry which is preliminary data.</text>
</comment>
<proteinExistence type="predicted"/>
<reference evidence="2 3" key="1">
    <citation type="journal article" date="2016" name="Nat. Commun.">
        <title>Thousands of microbial genomes shed light on interconnected biogeochemical processes in an aquifer system.</title>
        <authorList>
            <person name="Anantharaman K."/>
            <person name="Brown C.T."/>
            <person name="Hug L.A."/>
            <person name="Sharon I."/>
            <person name="Castelle C.J."/>
            <person name="Probst A.J."/>
            <person name="Thomas B.C."/>
            <person name="Singh A."/>
            <person name="Wilkins M.J."/>
            <person name="Karaoz U."/>
            <person name="Brodie E.L."/>
            <person name="Williams K.H."/>
            <person name="Hubbard S.S."/>
            <person name="Banfield J.F."/>
        </authorList>
    </citation>
    <scope>NUCLEOTIDE SEQUENCE [LARGE SCALE GENOMIC DNA]</scope>
</reference>